<protein>
    <recommendedName>
        <fullName evidence="2">Amidase domain-containing protein</fullName>
    </recommendedName>
</protein>
<reference evidence="3 4" key="1">
    <citation type="submission" date="2018-10" db="EMBL/GenBank/DDBJ databases">
        <title>Draft genome of Cortibacter populi DSM10536.</title>
        <authorList>
            <person name="Bernier A.-M."/>
            <person name="Bernard K."/>
        </authorList>
    </citation>
    <scope>NUCLEOTIDE SEQUENCE [LARGE SCALE GENOMIC DNA]</scope>
    <source>
        <strain evidence="3 4">DSM 105136</strain>
    </source>
</reference>
<keyword evidence="4" id="KW-1185">Reference proteome</keyword>
<dbReference type="Proteomes" id="UP000278006">
    <property type="component" value="Unassembled WGS sequence"/>
</dbReference>
<sequence length="140" mass="16081">MQEPGGRRLHAIEQRNHAGGTFAQCWRHRAGQDRRAGDGRWRHQPQSGLRRHRQCVQPGAERGRLLRRFRRLFGEVDIIVAPTTPVSPFPWTQLYLEQINGRKTRNYYRWPGLTCVVTLVTNPAIALPCGVDYNGIRQSG</sequence>
<evidence type="ECO:0000259" key="2">
    <source>
        <dbReference type="Pfam" id="PF01425"/>
    </source>
</evidence>
<feature type="domain" description="Amidase" evidence="2">
    <location>
        <begin position="44"/>
        <end position="134"/>
    </location>
</feature>
<evidence type="ECO:0000256" key="1">
    <source>
        <dbReference type="SAM" id="MobiDB-lite"/>
    </source>
</evidence>
<organism evidence="3 4">
    <name type="scientific">Corticibacter populi</name>
    <dbReference type="NCBI Taxonomy" id="1550736"/>
    <lineage>
        <taxon>Bacteria</taxon>
        <taxon>Pseudomonadati</taxon>
        <taxon>Pseudomonadota</taxon>
        <taxon>Betaproteobacteria</taxon>
        <taxon>Burkholderiales</taxon>
        <taxon>Comamonadaceae</taxon>
        <taxon>Corticibacter</taxon>
    </lineage>
</organism>
<dbReference type="OrthoDB" id="8576090at2"/>
<dbReference type="AlphaFoldDB" id="A0A3M6QUG9"/>
<comment type="caution">
    <text evidence="3">The sequence shown here is derived from an EMBL/GenBank/DDBJ whole genome shotgun (WGS) entry which is preliminary data.</text>
</comment>
<dbReference type="Pfam" id="PF01425">
    <property type="entry name" value="Amidase"/>
    <property type="match status" value="1"/>
</dbReference>
<dbReference type="Gene3D" id="3.90.1300.10">
    <property type="entry name" value="Amidase signature (AS) domain"/>
    <property type="match status" value="1"/>
</dbReference>
<proteinExistence type="predicted"/>
<feature type="region of interest" description="Disordered" evidence="1">
    <location>
        <begin position="33"/>
        <end position="54"/>
    </location>
</feature>
<accession>A0A3M6QUG9</accession>
<gene>
    <name evidence="3" type="ORF">D8I35_08860</name>
</gene>
<evidence type="ECO:0000313" key="3">
    <source>
        <dbReference type="EMBL" id="RMX06613.1"/>
    </source>
</evidence>
<dbReference type="InterPro" id="IPR023631">
    <property type="entry name" value="Amidase_dom"/>
</dbReference>
<dbReference type="InterPro" id="IPR036928">
    <property type="entry name" value="AS_sf"/>
</dbReference>
<dbReference type="EMBL" id="RDQO01000002">
    <property type="protein sequence ID" value="RMX06613.1"/>
    <property type="molecule type" value="Genomic_DNA"/>
</dbReference>
<name>A0A3M6QUG9_9BURK</name>
<dbReference type="SUPFAM" id="SSF75304">
    <property type="entry name" value="Amidase signature (AS) enzymes"/>
    <property type="match status" value="1"/>
</dbReference>
<evidence type="ECO:0000313" key="4">
    <source>
        <dbReference type="Proteomes" id="UP000278006"/>
    </source>
</evidence>